<evidence type="ECO:0000256" key="5">
    <source>
        <dbReference type="ARBA" id="ARBA00022741"/>
    </source>
</evidence>
<dbReference type="InterPro" id="IPR003593">
    <property type="entry name" value="AAA+_ATPase"/>
</dbReference>
<accession>A0ABP8X4K5</accession>
<keyword evidence="12" id="KW-1185">Reference proteome</keyword>
<feature type="domain" description="AAA+ ATPase" evidence="10">
    <location>
        <begin position="36"/>
        <end position="212"/>
    </location>
</feature>
<dbReference type="SUPFAM" id="SSF52540">
    <property type="entry name" value="P-loop containing nucleoside triphosphate hydrolases"/>
    <property type="match status" value="1"/>
</dbReference>
<gene>
    <name evidence="11" type="ORF">GCM10023198_22030</name>
</gene>
<evidence type="ECO:0000313" key="12">
    <source>
        <dbReference type="Proteomes" id="UP001500843"/>
    </source>
</evidence>
<evidence type="ECO:0000256" key="8">
    <source>
        <dbReference type="ARBA" id="ARBA00023065"/>
    </source>
</evidence>
<dbReference type="Proteomes" id="UP001500843">
    <property type="component" value="Unassembled WGS sequence"/>
</dbReference>
<evidence type="ECO:0000256" key="4">
    <source>
        <dbReference type="ARBA" id="ARBA00022496"/>
    </source>
</evidence>
<keyword evidence="5" id="KW-0547">Nucleotide-binding</keyword>
<dbReference type="PANTHER" id="PTHR42771:SF2">
    <property type="entry name" value="IRON(3+)-HYDROXAMATE IMPORT ATP-BINDING PROTEIN FHUC"/>
    <property type="match status" value="1"/>
</dbReference>
<dbReference type="EMBL" id="BAABHM010000011">
    <property type="protein sequence ID" value="GAA4700728.1"/>
    <property type="molecule type" value="Genomic_DNA"/>
</dbReference>
<keyword evidence="6" id="KW-0067">ATP-binding</keyword>
<dbReference type="InterPro" id="IPR003439">
    <property type="entry name" value="ABC_transporter-like_ATP-bd"/>
</dbReference>
<dbReference type="PANTHER" id="PTHR42771">
    <property type="entry name" value="IRON(3+)-HYDROXAMATE IMPORT ATP-BINDING PROTEIN FHUC"/>
    <property type="match status" value="1"/>
</dbReference>
<comment type="subcellular location">
    <subcellularLocation>
        <location evidence="1">Cell membrane</location>
        <topology evidence="1">Peripheral membrane protein</topology>
    </subcellularLocation>
</comment>
<dbReference type="Gene3D" id="3.40.50.300">
    <property type="entry name" value="P-loop containing nucleotide triphosphate hydrolases"/>
    <property type="match status" value="1"/>
</dbReference>
<keyword evidence="4" id="KW-0410">Iron transport</keyword>
<evidence type="ECO:0000256" key="3">
    <source>
        <dbReference type="ARBA" id="ARBA00022475"/>
    </source>
</evidence>
<dbReference type="InterPro" id="IPR027417">
    <property type="entry name" value="P-loop_NTPase"/>
</dbReference>
<keyword evidence="7" id="KW-0408">Iron</keyword>
<evidence type="ECO:0000313" key="11">
    <source>
        <dbReference type="EMBL" id="GAA4700728.1"/>
    </source>
</evidence>
<keyword evidence="3" id="KW-1003">Cell membrane</keyword>
<dbReference type="InterPro" id="IPR051535">
    <property type="entry name" value="Siderophore_ABC-ATPase"/>
</dbReference>
<evidence type="ECO:0000256" key="1">
    <source>
        <dbReference type="ARBA" id="ARBA00004202"/>
    </source>
</evidence>
<dbReference type="RefSeq" id="WP_253867183.1">
    <property type="nucleotide sequence ID" value="NZ_BAABHM010000011.1"/>
</dbReference>
<organism evidence="11 12">
    <name type="scientific">Promicromonospora umidemergens</name>
    <dbReference type="NCBI Taxonomy" id="629679"/>
    <lineage>
        <taxon>Bacteria</taxon>
        <taxon>Bacillati</taxon>
        <taxon>Actinomycetota</taxon>
        <taxon>Actinomycetes</taxon>
        <taxon>Micrococcales</taxon>
        <taxon>Promicromonosporaceae</taxon>
        <taxon>Promicromonospora</taxon>
    </lineage>
</organism>
<evidence type="ECO:0000256" key="7">
    <source>
        <dbReference type="ARBA" id="ARBA00023004"/>
    </source>
</evidence>
<evidence type="ECO:0000259" key="10">
    <source>
        <dbReference type="SMART" id="SM00382"/>
    </source>
</evidence>
<evidence type="ECO:0000256" key="9">
    <source>
        <dbReference type="ARBA" id="ARBA00023136"/>
    </source>
</evidence>
<evidence type="ECO:0000256" key="2">
    <source>
        <dbReference type="ARBA" id="ARBA00022448"/>
    </source>
</evidence>
<reference evidence="12" key="1">
    <citation type="journal article" date="2019" name="Int. J. Syst. Evol. Microbiol.">
        <title>The Global Catalogue of Microorganisms (GCM) 10K type strain sequencing project: providing services to taxonomists for standard genome sequencing and annotation.</title>
        <authorList>
            <consortium name="The Broad Institute Genomics Platform"/>
            <consortium name="The Broad Institute Genome Sequencing Center for Infectious Disease"/>
            <person name="Wu L."/>
            <person name="Ma J."/>
        </authorList>
    </citation>
    <scope>NUCLEOTIDE SEQUENCE [LARGE SCALE GENOMIC DNA]</scope>
    <source>
        <strain evidence="12">JCM 17975</strain>
    </source>
</reference>
<dbReference type="Pfam" id="PF00005">
    <property type="entry name" value="ABC_tran"/>
    <property type="match status" value="1"/>
</dbReference>
<evidence type="ECO:0000256" key="6">
    <source>
        <dbReference type="ARBA" id="ARBA00022840"/>
    </source>
</evidence>
<name>A0ABP8X4K5_9MICO</name>
<keyword evidence="9" id="KW-0472">Membrane</keyword>
<comment type="caution">
    <text evidence="11">The sequence shown here is derived from an EMBL/GenBank/DDBJ whole genome shotgun (WGS) entry which is preliminary data.</text>
</comment>
<keyword evidence="8" id="KW-0406">Ion transport</keyword>
<dbReference type="SMART" id="SM00382">
    <property type="entry name" value="AAA"/>
    <property type="match status" value="1"/>
</dbReference>
<protein>
    <submittedName>
        <fullName evidence="11">AAA family ATPase</fullName>
    </submittedName>
</protein>
<proteinExistence type="predicted"/>
<keyword evidence="2" id="KW-0813">Transport</keyword>
<sequence>MLIERVRVKPSDVEAGQWPWTVPAIGDLAAQGVRLSSSIVVLVGANGSGKSTLLEAIAEGYGLDVRGGHGGRRYASAQETSPLGEALMLDRTRAGSGMTRRNAKGFYLRAETAFGMLEYMTGAGIPGYGDKPSWEVSHGESYLQAILGRFDGPGLYLLDEAEGPLSFESTLQLLYRLQDLVAEFPAQVIYATHSPMVAALPGAQILEMTDEGIAEREWTELESVALWKRFLGRPETFFDDAS</sequence>